<dbReference type="Proteomes" id="UP001189122">
    <property type="component" value="Unassembled WGS sequence"/>
</dbReference>
<evidence type="ECO:0000313" key="3">
    <source>
        <dbReference type="Proteomes" id="UP001189122"/>
    </source>
</evidence>
<accession>A0A7I8J9T4</accession>
<reference evidence="2 3" key="1">
    <citation type="submission" date="2019-12" db="EMBL/GenBank/DDBJ databases">
        <authorList>
            <person name="Scholz U."/>
            <person name="Mascher M."/>
            <person name="Fiebig A."/>
        </authorList>
    </citation>
    <scope>NUCLEOTIDE SEQUENCE</scope>
</reference>
<name>A0A7I8J9T4_SPIIN</name>
<proteinExistence type="predicted"/>
<gene>
    <name evidence="2" type="ORF">SI7747_10013381</name>
</gene>
<organism evidence="2">
    <name type="scientific">Spirodela intermedia</name>
    <name type="common">Intermediate duckweed</name>
    <dbReference type="NCBI Taxonomy" id="51605"/>
    <lineage>
        <taxon>Eukaryota</taxon>
        <taxon>Viridiplantae</taxon>
        <taxon>Streptophyta</taxon>
        <taxon>Embryophyta</taxon>
        <taxon>Tracheophyta</taxon>
        <taxon>Spermatophyta</taxon>
        <taxon>Magnoliopsida</taxon>
        <taxon>Liliopsida</taxon>
        <taxon>Araceae</taxon>
        <taxon>Lemnoideae</taxon>
        <taxon>Spirodela</taxon>
    </lineage>
</organism>
<keyword evidence="3" id="KW-1185">Reference proteome</keyword>
<feature type="region of interest" description="Disordered" evidence="1">
    <location>
        <begin position="56"/>
        <end position="78"/>
    </location>
</feature>
<dbReference type="EMBL" id="CACRZD030000010">
    <property type="protein sequence ID" value="CAA6666988.1"/>
    <property type="molecule type" value="Genomic_DNA"/>
</dbReference>
<dbReference type="AlphaFoldDB" id="A0A7I8J9T4"/>
<sequence length="208" mass="23572">MVVACLPHVSDARGQSIVLNWKVARLLACSHHCPLPPHDCFFTLEVLLRWRLASEGEGEEEDRDQEDREQRGASGDLLEAPRWAFQEGGRALRPLRRTDRRRRLLPGGRPYVFGDPSVEGIMDRFLGVQMPPASNSLPSAAGEEFRRDEAMSSGEGRDEENAAVWEEQIERFGLEELARLSDAILDAKRSVSWRGMQRSHPGWRRSSL</sequence>
<evidence type="ECO:0000256" key="1">
    <source>
        <dbReference type="SAM" id="MobiDB-lite"/>
    </source>
</evidence>
<dbReference type="EMBL" id="LR743597">
    <property type="protein sequence ID" value="CAA2627729.1"/>
    <property type="molecule type" value="Genomic_DNA"/>
</dbReference>
<evidence type="ECO:0000313" key="2">
    <source>
        <dbReference type="EMBL" id="CAA2627729.1"/>
    </source>
</evidence>
<protein>
    <submittedName>
        <fullName evidence="2">Uncharacterized protein</fullName>
    </submittedName>
</protein>